<dbReference type="InParanoid" id="E2AY78"/>
<dbReference type="STRING" id="104421.E2AY78"/>
<sequence>MALSKALLKRLNSDDIPVAKRIKLAETAMDLSLIPKEDSLVKWLCKLCVTNQCLLKCLNNCLKSVHELKTSTKQYLVDMLVQILNSNMTDVYEEDLECCSLILANNSMRQYFANKPKNLDFLKILFNNVSDRSSCHNSKQEEYDQLLKPCVQLAIIVLRHHKIFEIPDRIIKNLWFIILKYPCKNLLEVLLASSESKEFYEFLRLLYAKTIESLSQTNEATWTNLFLTWSGIMKTNMRVKRNKARLDAINNLFETVLMLNIPDTYWSGILDLSHDIISVKHLVIPDTTIDLIILIGIKSLVKVKISSCDSVLAICETLMKVRTNLITDRLPNLLLLYRAVTNIIVHASKNVADKFEEHRFRCFAFGIEKLTGLLMKLKKDMIRLSPYVIADFLHLCIESAIPSYIKCLQSVMMKIRIPLGLTRDQFYVVLILGTVSGLYNWKSLLENHLKEEYAKTVAEKEESNEVKQTIS</sequence>
<gene>
    <name evidence="1" type="ORF">EAG_05917</name>
</gene>
<evidence type="ECO:0000313" key="2">
    <source>
        <dbReference type="Proteomes" id="UP000000311"/>
    </source>
</evidence>
<reference evidence="1 2" key="1">
    <citation type="journal article" date="2010" name="Science">
        <title>Genomic comparison of the ants Camponotus floridanus and Harpegnathos saltator.</title>
        <authorList>
            <person name="Bonasio R."/>
            <person name="Zhang G."/>
            <person name="Ye C."/>
            <person name="Mutti N.S."/>
            <person name="Fang X."/>
            <person name="Qin N."/>
            <person name="Donahue G."/>
            <person name="Yang P."/>
            <person name="Li Q."/>
            <person name="Li C."/>
            <person name="Zhang P."/>
            <person name="Huang Z."/>
            <person name="Berger S.L."/>
            <person name="Reinberg D."/>
            <person name="Wang J."/>
            <person name="Liebig J."/>
        </authorList>
    </citation>
    <scope>NUCLEOTIDE SEQUENCE [LARGE SCALE GENOMIC DNA]</scope>
    <source>
        <strain evidence="2">C129</strain>
    </source>
</reference>
<dbReference type="OrthoDB" id="160374at2759"/>
<evidence type="ECO:0000313" key="1">
    <source>
        <dbReference type="EMBL" id="EFN61613.1"/>
    </source>
</evidence>
<organism evidence="2">
    <name type="scientific">Camponotus floridanus</name>
    <name type="common">Florida carpenter ant</name>
    <dbReference type="NCBI Taxonomy" id="104421"/>
    <lineage>
        <taxon>Eukaryota</taxon>
        <taxon>Metazoa</taxon>
        <taxon>Ecdysozoa</taxon>
        <taxon>Arthropoda</taxon>
        <taxon>Hexapoda</taxon>
        <taxon>Insecta</taxon>
        <taxon>Pterygota</taxon>
        <taxon>Neoptera</taxon>
        <taxon>Endopterygota</taxon>
        <taxon>Hymenoptera</taxon>
        <taxon>Apocrita</taxon>
        <taxon>Aculeata</taxon>
        <taxon>Formicoidea</taxon>
        <taxon>Formicidae</taxon>
        <taxon>Formicinae</taxon>
        <taxon>Camponotus</taxon>
    </lineage>
</organism>
<dbReference type="AlphaFoldDB" id="E2AY78"/>
<keyword evidence="2" id="KW-1185">Reference proteome</keyword>
<proteinExistence type="predicted"/>
<protein>
    <submittedName>
        <fullName evidence="1">Uncharacterized protein</fullName>
    </submittedName>
</protein>
<accession>E2AY78</accession>
<dbReference type="Proteomes" id="UP000000311">
    <property type="component" value="Unassembled WGS sequence"/>
</dbReference>
<dbReference type="EMBL" id="GL443762">
    <property type="protein sequence ID" value="EFN61613.1"/>
    <property type="molecule type" value="Genomic_DNA"/>
</dbReference>
<name>E2AY78_CAMFO</name>